<comment type="caution">
    <text evidence="2">The sequence shown here is derived from an EMBL/GenBank/DDBJ whole genome shotgun (WGS) entry which is preliminary data.</text>
</comment>
<dbReference type="AlphaFoldDB" id="A0A8T3CEX0"/>
<evidence type="ECO:0000313" key="3">
    <source>
        <dbReference type="Proteomes" id="UP000829196"/>
    </source>
</evidence>
<dbReference type="EMBL" id="JAGYWB010000001">
    <property type="protein sequence ID" value="KAI0530953.1"/>
    <property type="molecule type" value="Genomic_DNA"/>
</dbReference>
<feature type="region of interest" description="Disordered" evidence="1">
    <location>
        <begin position="59"/>
        <end position="92"/>
    </location>
</feature>
<proteinExistence type="predicted"/>
<dbReference type="Proteomes" id="UP000829196">
    <property type="component" value="Unassembled WGS sequence"/>
</dbReference>
<keyword evidence="3" id="KW-1185">Reference proteome</keyword>
<sequence>MVDAIETSIVQRHGVKRGRAEGSTVRGFSTTRFLSCHFAPLSLLFMRILAYPFKSSVSTENFDSLPASPPHRGRNRDSIFRNSSYPDLRSMA</sequence>
<evidence type="ECO:0000313" key="2">
    <source>
        <dbReference type="EMBL" id="KAI0530953.1"/>
    </source>
</evidence>
<organism evidence="2 3">
    <name type="scientific">Dendrobium nobile</name>
    <name type="common">Orchid</name>
    <dbReference type="NCBI Taxonomy" id="94219"/>
    <lineage>
        <taxon>Eukaryota</taxon>
        <taxon>Viridiplantae</taxon>
        <taxon>Streptophyta</taxon>
        <taxon>Embryophyta</taxon>
        <taxon>Tracheophyta</taxon>
        <taxon>Spermatophyta</taxon>
        <taxon>Magnoliopsida</taxon>
        <taxon>Liliopsida</taxon>
        <taxon>Asparagales</taxon>
        <taxon>Orchidaceae</taxon>
        <taxon>Epidendroideae</taxon>
        <taxon>Malaxideae</taxon>
        <taxon>Dendrobiinae</taxon>
        <taxon>Dendrobium</taxon>
    </lineage>
</organism>
<protein>
    <submittedName>
        <fullName evidence="2">Uncharacterized protein</fullName>
    </submittedName>
</protein>
<gene>
    <name evidence="2" type="ORF">KFK09_000502</name>
</gene>
<reference evidence="2" key="1">
    <citation type="journal article" date="2022" name="Front. Genet.">
        <title>Chromosome-Scale Assembly of the Dendrobium nobile Genome Provides Insights Into the Molecular Mechanism of the Biosynthesis of the Medicinal Active Ingredient of Dendrobium.</title>
        <authorList>
            <person name="Xu Q."/>
            <person name="Niu S.-C."/>
            <person name="Li K.-L."/>
            <person name="Zheng P.-J."/>
            <person name="Zhang X.-J."/>
            <person name="Jia Y."/>
            <person name="Liu Y."/>
            <person name="Niu Y.-X."/>
            <person name="Yu L.-H."/>
            <person name="Chen D.-F."/>
            <person name="Zhang G.-Q."/>
        </authorList>
    </citation>
    <scope>NUCLEOTIDE SEQUENCE</scope>
    <source>
        <tissue evidence="2">Leaf</tissue>
    </source>
</reference>
<accession>A0A8T3CEX0</accession>
<evidence type="ECO:0000256" key="1">
    <source>
        <dbReference type="SAM" id="MobiDB-lite"/>
    </source>
</evidence>
<name>A0A8T3CEX0_DENNO</name>